<dbReference type="EMBL" id="VKQN01000014">
    <property type="protein sequence ID" value="MDR4177016.1"/>
    <property type="molecule type" value="Genomic_DNA"/>
</dbReference>
<dbReference type="Proteomes" id="UP001181533">
    <property type="component" value="Unassembled WGS sequence"/>
</dbReference>
<reference evidence="1" key="1">
    <citation type="submission" date="2019-07" db="EMBL/GenBank/DDBJ databases">
        <title>Phylogenomic Reclassification of ATCC Bacillus Strains and Various Taxa within the Genus Bacillus.</title>
        <authorList>
            <person name="Riojas M.A."/>
            <person name="Frank A.M."/>
            <person name="Fenn S.L."/>
            <person name="King S.P."/>
            <person name="Brower S.M."/>
            <person name="Hazbon M.H."/>
        </authorList>
    </citation>
    <scope>NUCLEOTIDE SEQUENCE</scope>
    <source>
        <strain evidence="1">ATCC 35646</strain>
    </source>
</reference>
<evidence type="ECO:0000313" key="2">
    <source>
        <dbReference type="Proteomes" id="UP001181533"/>
    </source>
</evidence>
<proteinExistence type="predicted"/>
<dbReference type="AlphaFoldDB" id="A0AB35P9B3"/>
<dbReference type="RefSeq" id="WP_003310292.1">
    <property type="nucleotide sequence ID" value="NZ_CM014766.1"/>
</dbReference>
<organism evidence="1 2">
    <name type="scientific">Bacillus thuringiensis</name>
    <dbReference type="NCBI Taxonomy" id="1428"/>
    <lineage>
        <taxon>Bacteria</taxon>
        <taxon>Bacillati</taxon>
        <taxon>Bacillota</taxon>
        <taxon>Bacilli</taxon>
        <taxon>Bacillales</taxon>
        <taxon>Bacillaceae</taxon>
        <taxon>Bacillus</taxon>
        <taxon>Bacillus cereus group</taxon>
    </lineage>
</organism>
<comment type="caution">
    <text evidence="1">The sequence shown here is derived from an EMBL/GenBank/DDBJ whole genome shotgun (WGS) entry which is preliminary data.</text>
</comment>
<accession>A0AB35P9B3</accession>
<gene>
    <name evidence="1" type="ORF">FO599_12970</name>
</gene>
<sequence length="49" mass="5555">MKKLKALVLGIALTGTFAFGLSLVHTENSNLSEEKSYEYVQYMNRGDTW</sequence>
<dbReference type="GO" id="GO:0004864">
    <property type="term" value="F:protein phosphatase inhibitor activity"/>
    <property type="evidence" value="ECO:0007669"/>
    <property type="project" value="UniProtKB-KW"/>
</dbReference>
<protein>
    <submittedName>
        <fullName evidence="1">Phr family secreted Rap phosphatase inhibitor</fullName>
    </submittedName>
</protein>
<name>A0AB35P9B3_BACTU</name>
<keyword evidence="1" id="KW-0650">Protein phosphatase inhibitor</keyword>
<evidence type="ECO:0000313" key="1">
    <source>
        <dbReference type="EMBL" id="MDR4177016.1"/>
    </source>
</evidence>
<dbReference type="InterPro" id="IPR030968">
    <property type="entry name" value="RapG/K_inhib"/>
</dbReference>
<dbReference type="NCBIfam" id="TIGR04429">
    <property type="entry name" value="Phr_nterm"/>
    <property type="match status" value="1"/>
</dbReference>